<keyword evidence="3 10" id="KW-0489">Methyltransferase</keyword>
<dbReference type="Gene3D" id="3.40.50.150">
    <property type="entry name" value="Vaccinia Virus protein VP39"/>
    <property type="match status" value="1"/>
</dbReference>
<evidence type="ECO:0000256" key="4">
    <source>
        <dbReference type="ARBA" id="ARBA00022679"/>
    </source>
</evidence>
<evidence type="ECO:0000256" key="3">
    <source>
        <dbReference type="ARBA" id="ARBA00022603"/>
    </source>
</evidence>
<dbReference type="GO" id="GO:0032259">
    <property type="term" value="P:methylation"/>
    <property type="evidence" value="ECO:0007669"/>
    <property type="project" value="UniProtKB-KW"/>
</dbReference>
<dbReference type="InterPro" id="IPR036974">
    <property type="entry name" value="PUA_sf"/>
</dbReference>
<protein>
    <submittedName>
        <fullName evidence="10">Ribosomal RNA large subunit methyltransferase I</fullName>
        <ecNumber evidence="10">2.1.1.191</ecNumber>
    </submittedName>
</protein>
<dbReference type="CDD" id="cd02440">
    <property type="entry name" value="AdoMet_MTases"/>
    <property type="match status" value="1"/>
</dbReference>
<evidence type="ECO:0000259" key="9">
    <source>
        <dbReference type="Pfam" id="PF17785"/>
    </source>
</evidence>
<keyword evidence="5" id="KW-0949">S-adenosyl-L-methionine</keyword>
<dbReference type="GO" id="GO:0003723">
    <property type="term" value="F:RNA binding"/>
    <property type="evidence" value="ECO:0007669"/>
    <property type="project" value="InterPro"/>
</dbReference>
<dbReference type="EMBL" id="SJPG01000001">
    <property type="protein sequence ID" value="TWT59556.1"/>
    <property type="molecule type" value="Genomic_DNA"/>
</dbReference>
<keyword evidence="4 10" id="KW-0808">Transferase</keyword>
<feature type="domain" description="RlmI-like PUA" evidence="9">
    <location>
        <begin position="52"/>
        <end position="102"/>
    </location>
</feature>
<dbReference type="AlphaFoldDB" id="A0A5C5X986"/>
<evidence type="ECO:0000256" key="1">
    <source>
        <dbReference type="ARBA" id="ARBA00004496"/>
    </source>
</evidence>
<evidence type="ECO:0000259" key="8">
    <source>
        <dbReference type="Pfam" id="PF10672"/>
    </source>
</evidence>
<dbReference type="EC" id="2.1.1.191" evidence="10"/>
<evidence type="ECO:0000256" key="2">
    <source>
        <dbReference type="ARBA" id="ARBA00022490"/>
    </source>
</evidence>
<dbReference type="InterPro" id="IPR015947">
    <property type="entry name" value="PUA-like_sf"/>
</dbReference>
<dbReference type="InterPro" id="IPR041532">
    <property type="entry name" value="RlmI-like_PUA"/>
</dbReference>
<sequence length="427" mass="48162">MSPQRKPYMKHVKRNSKPVSRGPLAEEHFLPIDLEEEPSGNLPVVEVKAPVRHPILYRKRLGNFDTRARPGDLVRLELSDGTHFGHGLFNSRAEATIRVLNRTDEVPSYAWWKRIAQQACSVRRDLLKVDADTNAYRVIHAEADLLPGIVIDRYDNILSAECFSLGMYRRAQGILELIQAELKTEHWRITSAPHSLDHEGFNEPGLSSPDCPKQSMVEEFGTKFKVDFDEGHKTGFFCDQRDNRQQLAKFCEGKSVLDLCCYTGGFSVQAKRLGSAAEVTGVDLDEDAIETAKANAKLNKQNIRFVHADAFPYMRDMITNGKQYDVVILDPPKLINRREDYEEGRKKYYDMNRLATQLVAPGGLLLSCSCSGLMPPEELSKTIAASIPDNSCGRFLRKWGAASDHPVAAHCPETEYLKAYLVQIEPR</sequence>
<evidence type="ECO:0000256" key="6">
    <source>
        <dbReference type="ARBA" id="ARBA00038091"/>
    </source>
</evidence>
<name>A0A5C5X986_9PLAN</name>
<dbReference type="GO" id="GO:0005737">
    <property type="term" value="C:cytoplasm"/>
    <property type="evidence" value="ECO:0007669"/>
    <property type="project" value="UniProtKB-SubCell"/>
</dbReference>
<proteinExistence type="inferred from homology"/>
<dbReference type="OrthoDB" id="9805492at2"/>
<feature type="region of interest" description="Disordered" evidence="7">
    <location>
        <begin position="1"/>
        <end position="21"/>
    </location>
</feature>
<feature type="domain" description="S-adenosylmethionine-dependent methyltransferase" evidence="8">
    <location>
        <begin position="218"/>
        <end position="388"/>
    </location>
</feature>
<evidence type="ECO:0000313" key="11">
    <source>
        <dbReference type="Proteomes" id="UP000316095"/>
    </source>
</evidence>
<dbReference type="GO" id="GO:0008168">
    <property type="term" value="F:methyltransferase activity"/>
    <property type="evidence" value="ECO:0007669"/>
    <property type="project" value="UniProtKB-KW"/>
</dbReference>
<comment type="caution">
    <text evidence="10">The sequence shown here is derived from an EMBL/GenBank/DDBJ whole genome shotgun (WGS) entry which is preliminary data.</text>
</comment>
<keyword evidence="11" id="KW-1185">Reference proteome</keyword>
<evidence type="ECO:0000313" key="10">
    <source>
        <dbReference type="EMBL" id="TWT59556.1"/>
    </source>
</evidence>
<dbReference type="Gene3D" id="2.30.130.10">
    <property type="entry name" value="PUA domain"/>
    <property type="match status" value="1"/>
</dbReference>
<evidence type="ECO:0000256" key="7">
    <source>
        <dbReference type="SAM" id="MobiDB-lite"/>
    </source>
</evidence>
<dbReference type="Proteomes" id="UP000316095">
    <property type="component" value="Unassembled WGS sequence"/>
</dbReference>
<evidence type="ECO:0000256" key="5">
    <source>
        <dbReference type="ARBA" id="ARBA00022691"/>
    </source>
</evidence>
<dbReference type="Pfam" id="PF10672">
    <property type="entry name" value="Methyltrans_SAM"/>
    <property type="match status" value="1"/>
</dbReference>
<comment type="similarity">
    <text evidence="6">Belongs to the methyltransferase superfamily. RlmI family.</text>
</comment>
<dbReference type="Pfam" id="PF17785">
    <property type="entry name" value="PUA_3"/>
    <property type="match status" value="1"/>
</dbReference>
<dbReference type="SUPFAM" id="SSF53335">
    <property type="entry name" value="S-adenosyl-L-methionine-dependent methyltransferases"/>
    <property type="match status" value="1"/>
</dbReference>
<feature type="compositionally biased region" description="Basic residues" evidence="7">
    <location>
        <begin position="7"/>
        <end position="16"/>
    </location>
</feature>
<keyword evidence="2" id="KW-0963">Cytoplasm</keyword>
<dbReference type="Gene3D" id="3.30.750.80">
    <property type="entry name" value="RNA methyltransferase domain (HRMD) like"/>
    <property type="match status" value="1"/>
</dbReference>
<dbReference type="CDD" id="cd11572">
    <property type="entry name" value="RlmI_M_like"/>
    <property type="match status" value="1"/>
</dbReference>
<reference evidence="10 11" key="1">
    <citation type="submission" date="2019-02" db="EMBL/GenBank/DDBJ databases">
        <title>Deep-cultivation of Planctomycetes and their phenomic and genomic characterization uncovers novel biology.</title>
        <authorList>
            <person name="Wiegand S."/>
            <person name="Jogler M."/>
            <person name="Boedeker C."/>
            <person name="Pinto D."/>
            <person name="Vollmers J."/>
            <person name="Rivas-Marin E."/>
            <person name="Kohn T."/>
            <person name="Peeters S.H."/>
            <person name="Heuer A."/>
            <person name="Rast P."/>
            <person name="Oberbeckmann S."/>
            <person name="Bunk B."/>
            <person name="Jeske O."/>
            <person name="Meyerdierks A."/>
            <person name="Storesund J.E."/>
            <person name="Kallscheuer N."/>
            <person name="Luecker S."/>
            <person name="Lage O.M."/>
            <person name="Pohl T."/>
            <person name="Merkel B.J."/>
            <person name="Hornburger P."/>
            <person name="Mueller R.-W."/>
            <person name="Bruemmer F."/>
            <person name="Labrenz M."/>
            <person name="Spormann A.M."/>
            <person name="Op Den Camp H."/>
            <person name="Overmann J."/>
            <person name="Amann R."/>
            <person name="Jetten M.S.M."/>
            <person name="Mascher T."/>
            <person name="Medema M.H."/>
            <person name="Devos D.P."/>
            <person name="Kaster A.-K."/>
            <person name="Ovreas L."/>
            <person name="Rohde M."/>
            <person name="Galperin M.Y."/>
            <person name="Jogler C."/>
        </authorList>
    </citation>
    <scope>NUCLEOTIDE SEQUENCE [LARGE SCALE GENOMIC DNA]</scope>
    <source>
        <strain evidence="10 11">Pan54</strain>
    </source>
</reference>
<organism evidence="10 11">
    <name type="scientific">Rubinisphaera italica</name>
    <dbReference type="NCBI Taxonomy" id="2527969"/>
    <lineage>
        <taxon>Bacteria</taxon>
        <taxon>Pseudomonadati</taxon>
        <taxon>Planctomycetota</taxon>
        <taxon>Planctomycetia</taxon>
        <taxon>Planctomycetales</taxon>
        <taxon>Planctomycetaceae</taxon>
        <taxon>Rubinisphaera</taxon>
    </lineage>
</organism>
<dbReference type="InterPro" id="IPR029063">
    <property type="entry name" value="SAM-dependent_MTases_sf"/>
</dbReference>
<dbReference type="PANTHER" id="PTHR42873">
    <property type="entry name" value="RIBOSOMAL RNA LARGE SUBUNIT METHYLTRANSFERASE"/>
    <property type="match status" value="1"/>
</dbReference>
<comment type="subcellular location">
    <subcellularLocation>
        <location evidence="1">Cytoplasm</location>
    </subcellularLocation>
</comment>
<dbReference type="InterPro" id="IPR019614">
    <property type="entry name" value="SAM-dep_methyl-trfase"/>
</dbReference>
<dbReference type="SUPFAM" id="SSF88697">
    <property type="entry name" value="PUA domain-like"/>
    <property type="match status" value="1"/>
</dbReference>
<accession>A0A5C5X986</accession>
<gene>
    <name evidence="10" type="primary">rlmI_1</name>
    <name evidence="10" type="ORF">Pan54_02630</name>
</gene>
<dbReference type="PANTHER" id="PTHR42873:SF1">
    <property type="entry name" value="S-ADENOSYLMETHIONINE-DEPENDENT METHYLTRANSFERASE DOMAIN-CONTAINING PROTEIN"/>
    <property type="match status" value="1"/>
</dbReference>